<comment type="caution">
    <text evidence="1">The sequence shown here is derived from an EMBL/GenBank/DDBJ whole genome shotgun (WGS) entry which is preliminary data.</text>
</comment>
<reference evidence="1 2" key="1">
    <citation type="journal article" date="2019" name="Commun. Biol.">
        <title>The bagworm genome reveals a unique fibroin gene that provides high tensile strength.</title>
        <authorList>
            <person name="Kono N."/>
            <person name="Nakamura H."/>
            <person name="Ohtoshi R."/>
            <person name="Tomita M."/>
            <person name="Numata K."/>
            <person name="Arakawa K."/>
        </authorList>
    </citation>
    <scope>NUCLEOTIDE SEQUENCE [LARGE SCALE GENOMIC DNA]</scope>
</reference>
<keyword evidence="2" id="KW-1185">Reference proteome</keyword>
<dbReference type="EMBL" id="BGZK01001254">
    <property type="protein sequence ID" value="GBP75577.1"/>
    <property type="molecule type" value="Genomic_DNA"/>
</dbReference>
<dbReference type="Proteomes" id="UP000299102">
    <property type="component" value="Unassembled WGS sequence"/>
</dbReference>
<proteinExistence type="predicted"/>
<evidence type="ECO:0000313" key="1">
    <source>
        <dbReference type="EMBL" id="GBP75577.1"/>
    </source>
</evidence>
<accession>A0A4C1YMI3</accession>
<name>A0A4C1YMI3_EUMVA</name>
<dbReference type="AlphaFoldDB" id="A0A4C1YMI3"/>
<evidence type="ECO:0000313" key="2">
    <source>
        <dbReference type="Proteomes" id="UP000299102"/>
    </source>
</evidence>
<protein>
    <submittedName>
        <fullName evidence="1">Uncharacterized protein</fullName>
    </submittedName>
</protein>
<organism evidence="1 2">
    <name type="scientific">Eumeta variegata</name>
    <name type="common">Bagworm moth</name>
    <name type="synonym">Eumeta japonica</name>
    <dbReference type="NCBI Taxonomy" id="151549"/>
    <lineage>
        <taxon>Eukaryota</taxon>
        <taxon>Metazoa</taxon>
        <taxon>Ecdysozoa</taxon>
        <taxon>Arthropoda</taxon>
        <taxon>Hexapoda</taxon>
        <taxon>Insecta</taxon>
        <taxon>Pterygota</taxon>
        <taxon>Neoptera</taxon>
        <taxon>Endopterygota</taxon>
        <taxon>Lepidoptera</taxon>
        <taxon>Glossata</taxon>
        <taxon>Ditrysia</taxon>
        <taxon>Tineoidea</taxon>
        <taxon>Psychidae</taxon>
        <taxon>Oiketicinae</taxon>
        <taxon>Eumeta</taxon>
    </lineage>
</organism>
<gene>
    <name evidence="1" type="ORF">EVAR_43483_1</name>
</gene>
<sequence length="118" mass="13065">MSLRLEARSRRRAAVPPVAAPCARMKVDDVGIDFDYSRRALHMDDITSITAGTKDKQRAVTSSRRPVCRPPLCKCAAIGRGRRAPPLVCIHRLITLARTSSARRSFLTIKLLGAPFPR</sequence>